<accession>A0A3A3GK93</accession>
<dbReference type="AlphaFoldDB" id="A0A3A3GK93"/>
<dbReference type="Proteomes" id="UP000266177">
    <property type="component" value="Unassembled WGS sequence"/>
</dbReference>
<dbReference type="EMBL" id="QYZD01000009">
    <property type="protein sequence ID" value="RJG23739.1"/>
    <property type="molecule type" value="Genomic_DNA"/>
</dbReference>
<comment type="caution">
    <text evidence="2">The sequence shown here is derived from an EMBL/GenBank/DDBJ whole genome shotgun (WGS) entry which is preliminary data.</text>
</comment>
<sequence length="83" mass="9283">MDKMADADESGYPQHRRIRMPDDVAREMGLGRLEEDVGKGRDWGGRGQARLLAISLSLRLELKNGIGSPMERMGCTIGIEVRR</sequence>
<proteinExistence type="predicted"/>
<name>A0A3A3GK93_PANTH</name>
<evidence type="ECO:0000256" key="1">
    <source>
        <dbReference type="SAM" id="MobiDB-lite"/>
    </source>
</evidence>
<gene>
    <name evidence="2" type="ORF">DQX05_11950</name>
</gene>
<reference evidence="2 3" key="1">
    <citation type="submission" date="2018-09" db="EMBL/GenBank/DDBJ databases">
        <title>Paenibacillus SK2017-BO5.</title>
        <authorList>
            <person name="Piskunova J.V."/>
            <person name="Dubiley S.A."/>
            <person name="Severinov K.V."/>
        </authorList>
    </citation>
    <scope>NUCLEOTIDE SEQUENCE [LARGE SCALE GENOMIC DNA]</scope>
    <source>
        <strain evidence="2 3">BO5</strain>
    </source>
</reference>
<feature type="region of interest" description="Disordered" evidence="1">
    <location>
        <begin position="1"/>
        <end position="23"/>
    </location>
</feature>
<evidence type="ECO:0000313" key="2">
    <source>
        <dbReference type="EMBL" id="RJG23739.1"/>
    </source>
</evidence>
<organism evidence="2 3">
    <name type="scientific">Paenibacillus thiaminolyticus</name>
    <name type="common">Bacillus thiaminolyticus</name>
    <dbReference type="NCBI Taxonomy" id="49283"/>
    <lineage>
        <taxon>Bacteria</taxon>
        <taxon>Bacillati</taxon>
        <taxon>Bacillota</taxon>
        <taxon>Bacilli</taxon>
        <taxon>Bacillales</taxon>
        <taxon>Paenibacillaceae</taxon>
        <taxon>Paenibacillus</taxon>
    </lineage>
</organism>
<protein>
    <submittedName>
        <fullName evidence="2">Uncharacterized protein</fullName>
    </submittedName>
</protein>
<evidence type="ECO:0000313" key="3">
    <source>
        <dbReference type="Proteomes" id="UP000266177"/>
    </source>
</evidence>